<dbReference type="Gene3D" id="3.30.70.1060">
    <property type="entry name" value="Dimeric alpha+beta barrel"/>
    <property type="match status" value="1"/>
</dbReference>
<protein>
    <recommendedName>
        <fullName evidence="4">YCII-related domain-containing protein</fullName>
    </recommendedName>
</protein>
<feature type="transmembrane region" description="Helical" evidence="1">
    <location>
        <begin position="129"/>
        <end position="147"/>
    </location>
</feature>
<name>A0A1S8B8A7_9PEZI</name>
<dbReference type="EMBL" id="MSZU01000111">
    <property type="protein sequence ID" value="OMP83644.1"/>
    <property type="molecule type" value="Genomic_DNA"/>
</dbReference>
<dbReference type="STRING" id="420778.A0A1S8B8A7"/>
<evidence type="ECO:0000313" key="2">
    <source>
        <dbReference type="EMBL" id="OMP83644.1"/>
    </source>
</evidence>
<dbReference type="InterPro" id="IPR051807">
    <property type="entry name" value="Sec-metab_biosynth-assoc"/>
</dbReference>
<keyword evidence="1" id="KW-0812">Transmembrane</keyword>
<dbReference type="SUPFAM" id="SSF54909">
    <property type="entry name" value="Dimeric alpha+beta barrel"/>
    <property type="match status" value="1"/>
</dbReference>
<evidence type="ECO:0000313" key="3">
    <source>
        <dbReference type="Proteomes" id="UP000190776"/>
    </source>
</evidence>
<dbReference type="PANTHER" id="PTHR33606">
    <property type="entry name" value="PROTEIN YCII"/>
    <property type="match status" value="1"/>
</dbReference>
<dbReference type="AlphaFoldDB" id="A0A1S8B8A7"/>
<sequence>MSSEPQKFEWLIILPDQDGALPRRMEVRQQHLSNLQTYPPDFWLWGGGFLEDVPKEGEPMKMLGSAMLAWAASKEEVLEKLKKDVYTENQVWDWNKVCVCVCFPPFFCFFFFVDLSLSRSLFLRLRYGSGFWFWGREVSSGVVRWHCWRRRRRRARRRRRRRRRFVGSWRRGWLAGWLGGLMLDERRRAARDSHLILFLSFFPFFFFFGRLCIPWHLHSIYTLLPGRRSIEHEHERNKINAN</sequence>
<dbReference type="Proteomes" id="UP000190776">
    <property type="component" value="Unassembled WGS sequence"/>
</dbReference>
<comment type="caution">
    <text evidence="2">The sequence shown here is derived from an EMBL/GenBank/DDBJ whole genome shotgun (WGS) entry which is preliminary data.</text>
</comment>
<proteinExistence type="predicted"/>
<dbReference type="InterPro" id="IPR011008">
    <property type="entry name" value="Dimeric_a/b-barrel"/>
</dbReference>
<gene>
    <name evidence="2" type="ORF">BK809_0005025</name>
</gene>
<dbReference type="OrthoDB" id="5519740at2759"/>
<keyword evidence="1" id="KW-0472">Membrane</keyword>
<evidence type="ECO:0000256" key="1">
    <source>
        <dbReference type="SAM" id="Phobius"/>
    </source>
</evidence>
<keyword evidence="1" id="KW-1133">Transmembrane helix</keyword>
<reference evidence="2 3" key="1">
    <citation type="submission" date="2017-01" db="EMBL/GenBank/DDBJ databases">
        <title>Draft genome sequence of Diplodia seriata F98.1, a fungal species involved in grapevine trunk diseases.</title>
        <authorList>
            <person name="Robert-Siegwald G."/>
            <person name="Vallet J."/>
            <person name="Abou-Mansour E."/>
            <person name="Xu J."/>
            <person name="Rey P."/>
            <person name="Bertsch C."/>
            <person name="Rego C."/>
            <person name="Larignon P."/>
            <person name="Fontaine F."/>
            <person name="Lebrun M.-H."/>
        </authorList>
    </citation>
    <scope>NUCLEOTIDE SEQUENCE [LARGE SCALE GENOMIC DNA]</scope>
    <source>
        <strain evidence="2 3">F98.1</strain>
    </source>
</reference>
<feature type="transmembrane region" description="Helical" evidence="1">
    <location>
        <begin position="195"/>
        <end position="213"/>
    </location>
</feature>
<dbReference type="PANTHER" id="PTHR33606:SF3">
    <property type="entry name" value="PROTEIN YCII"/>
    <property type="match status" value="1"/>
</dbReference>
<evidence type="ECO:0008006" key="4">
    <source>
        <dbReference type="Google" id="ProtNLM"/>
    </source>
</evidence>
<feature type="transmembrane region" description="Helical" evidence="1">
    <location>
        <begin position="97"/>
        <end position="117"/>
    </location>
</feature>
<organism evidence="2 3">
    <name type="scientific">Diplodia seriata</name>
    <dbReference type="NCBI Taxonomy" id="420778"/>
    <lineage>
        <taxon>Eukaryota</taxon>
        <taxon>Fungi</taxon>
        <taxon>Dikarya</taxon>
        <taxon>Ascomycota</taxon>
        <taxon>Pezizomycotina</taxon>
        <taxon>Dothideomycetes</taxon>
        <taxon>Dothideomycetes incertae sedis</taxon>
        <taxon>Botryosphaeriales</taxon>
        <taxon>Botryosphaeriaceae</taxon>
        <taxon>Diplodia</taxon>
    </lineage>
</organism>
<accession>A0A1S8B8A7</accession>